<accession>A0ABN1MQ24</accession>
<evidence type="ECO:0000313" key="2">
    <source>
        <dbReference type="Proteomes" id="UP001501126"/>
    </source>
</evidence>
<name>A0ABN1MQ24_9FLAO</name>
<gene>
    <name evidence="1" type="ORF">GCM10009118_16010</name>
</gene>
<dbReference type="RefSeq" id="WP_343786415.1">
    <property type="nucleotide sequence ID" value="NZ_BAAAFH010000011.1"/>
</dbReference>
<proteinExistence type="predicted"/>
<sequence>MARQKGIIKLEGKIGDISFYKSKDGFLAREKGGVDAARIKNDPAFVRTRENGSEFGSSASSGKLLRDSIRTMMQNASDSRVTSRLTKLMTQIKNLDGTSARGERNVGVGIAVPAAKALLKGFNFNDKAILGSILFNPFNVDPGTGVITLDDLIPINDLNAPSGATHISLKGAWAKVDFATGETDVQESNVVNLPIDATSTDVVLTPVAAAAGAGTDLFLLMVEFFQEVNGNQYTLKNGAYNALSIVEIQ</sequence>
<comment type="caution">
    <text evidence="1">The sequence shown here is derived from an EMBL/GenBank/DDBJ whole genome shotgun (WGS) entry which is preliminary data.</text>
</comment>
<evidence type="ECO:0008006" key="3">
    <source>
        <dbReference type="Google" id="ProtNLM"/>
    </source>
</evidence>
<reference evidence="1 2" key="1">
    <citation type="journal article" date="2019" name="Int. J. Syst. Evol. Microbiol.">
        <title>The Global Catalogue of Microorganisms (GCM) 10K type strain sequencing project: providing services to taxonomists for standard genome sequencing and annotation.</title>
        <authorList>
            <consortium name="The Broad Institute Genomics Platform"/>
            <consortium name="The Broad Institute Genome Sequencing Center for Infectious Disease"/>
            <person name="Wu L."/>
            <person name="Ma J."/>
        </authorList>
    </citation>
    <scope>NUCLEOTIDE SEQUENCE [LARGE SCALE GENOMIC DNA]</scope>
    <source>
        <strain evidence="1 2">JCM 16083</strain>
    </source>
</reference>
<dbReference type="EMBL" id="BAAAFH010000011">
    <property type="protein sequence ID" value="GAA0875192.1"/>
    <property type="molecule type" value="Genomic_DNA"/>
</dbReference>
<evidence type="ECO:0000313" key="1">
    <source>
        <dbReference type="EMBL" id="GAA0875192.1"/>
    </source>
</evidence>
<organism evidence="1 2">
    <name type="scientific">Wandonia haliotis</name>
    <dbReference type="NCBI Taxonomy" id="574963"/>
    <lineage>
        <taxon>Bacteria</taxon>
        <taxon>Pseudomonadati</taxon>
        <taxon>Bacteroidota</taxon>
        <taxon>Flavobacteriia</taxon>
        <taxon>Flavobacteriales</taxon>
        <taxon>Crocinitomicaceae</taxon>
        <taxon>Wandonia</taxon>
    </lineage>
</organism>
<protein>
    <recommendedName>
        <fullName evidence="3">Capsid protein</fullName>
    </recommendedName>
</protein>
<dbReference type="Proteomes" id="UP001501126">
    <property type="component" value="Unassembled WGS sequence"/>
</dbReference>
<keyword evidence="2" id="KW-1185">Reference proteome</keyword>